<protein>
    <submittedName>
        <fullName evidence="1">Uncharacterized protein</fullName>
    </submittedName>
</protein>
<dbReference type="RefSeq" id="WP_346060045.1">
    <property type="nucleotide sequence ID" value="NZ_BAAAVQ010000071.1"/>
</dbReference>
<sequence length="62" mass="6699">MKKLFADSHPVAVTQFNAPDGYGRLLFDGAESAGSATDGQRVDCVNGIALGARRFRLAWLCR</sequence>
<comment type="caution">
    <text evidence="1">The sequence shown here is derived from an EMBL/GenBank/DDBJ whole genome shotgun (WGS) entry which is preliminary data.</text>
</comment>
<evidence type="ECO:0000313" key="1">
    <source>
        <dbReference type="EMBL" id="MFC4714676.1"/>
    </source>
</evidence>
<dbReference type="Proteomes" id="UP001595884">
    <property type="component" value="Unassembled WGS sequence"/>
</dbReference>
<dbReference type="EMBL" id="JBHSHE010000003">
    <property type="protein sequence ID" value="MFC4714676.1"/>
    <property type="molecule type" value="Genomic_DNA"/>
</dbReference>
<reference evidence="2" key="1">
    <citation type="journal article" date="2019" name="Int. J. Syst. Evol. Microbiol.">
        <title>The Global Catalogue of Microorganisms (GCM) 10K type strain sequencing project: providing services to taxonomists for standard genome sequencing and annotation.</title>
        <authorList>
            <consortium name="The Broad Institute Genomics Platform"/>
            <consortium name="The Broad Institute Genome Sequencing Center for Infectious Disease"/>
            <person name="Wu L."/>
            <person name="Ma J."/>
        </authorList>
    </citation>
    <scope>NUCLEOTIDE SEQUENCE [LARGE SCALE GENOMIC DNA]</scope>
    <source>
        <strain evidence="2">CGMCC 1.12849</strain>
    </source>
</reference>
<accession>A0ABV9MFU4</accession>
<gene>
    <name evidence="1" type="ORF">ACFO7V_00740</name>
</gene>
<organism evidence="1 2">
    <name type="scientific">Glutamicibacter bergerei</name>
    <dbReference type="NCBI Taxonomy" id="256702"/>
    <lineage>
        <taxon>Bacteria</taxon>
        <taxon>Bacillati</taxon>
        <taxon>Actinomycetota</taxon>
        <taxon>Actinomycetes</taxon>
        <taxon>Micrococcales</taxon>
        <taxon>Micrococcaceae</taxon>
        <taxon>Glutamicibacter</taxon>
    </lineage>
</organism>
<name>A0ABV9MFU4_9MICC</name>
<keyword evidence="2" id="KW-1185">Reference proteome</keyword>
<proteinExistence type="predicted"/>
<evidence type="ECO:0000313" key="2">
    <source>
        <dbReference type="Proteomes" id="UP001595884"/>
    </source>
</evidence>